<dbReference type="InterPro" id="IPR012669">
    <property type="entry name" value="Pectate_lyase"/>
</dbReference>
<dbReference type="Gene3D" id="1.50.10.20">
    <property type="match status" value="1"/>
</dbReference>
<dbReference type="GO" id="GO:0030570">
    <property type="term" value="F:pectate lyase activity"/>
    <property type="evidence" value="ECO:0007669"/>
    <property type="project" value="UniProtKB-EC"/>
</dbReference>
<evidence type="ECO:0000313" key="2">
    <source>
        <dbReference type="EMBL" id="MVN92378.1"/>
    </source>
</evidence>
<reference evidence="2 3" key="1">
    <citation type="submission" date="2019-12" db="EMBL/GenBank/DDBJ databases">
        <title>Mucilaginibacter sp. HME9299 genome sequencing and assembly.</title>
        <authorList>
            <person name="Kang H."/>
            <person name="Kim H."/>
            <person name="Joh K."/>
        </authorList>
    </citation>
    <scope>NUCLEOTIDE SEQUENCE [LARGE SCALE GENOMIC DNA]</scope>
    <source>
        <strain evidence="2 3">HME9299</strain>
    </source>
</reference>
<dbReference type="NCBIfam" id="TIGR02474">
    <property type="entry name" value="pec_lyase"/>
    <property type="match status" value="1"/>
</dbReference>
<keyword evidence="2" id="KW-0456">Lyase</keyword>
<dbReference type="Proteomes" id="UP000434850">
    <property type="component" value="Unassembled WGS sequence"/>
</dbReference>
<comment type="caution">
    <text evidence="2">The sequence shown here is derived from an EMBL/GenBank/DDBJ whole genome shotgun (WGS) entry which is preliminary data.</text>
</comment>
<accession>A0A6I4IF69</accession>
<dbReference type="OrthoDB" id="9804686at2"/>
<sequence>MRRIFLLAFALLCSNLMFAQNQLHKNTDISNFSSSASHWYGIADKHNIINPKKNQPKYKADQLEAIGDNIIVYQKENGGWPKNYDMTAILTPQQLDSIKGAKNILNTTFDNGTSYTHVAYLAGVYNVTHAARFKETAVKGIKFILNAQYSNGGWPQYYPLQKNYSSHITYNDDAFIGIMKLLKEIGENDTEYGFLDKQLRNSVKAAFNKGITCILNTQITDKVGSAAWCQQHDEYTLKPAWARAFEPAAICSAESVGIVLLLMQLDKPAPRVIKAVQSAVAWFKASAIKGTRVETIKAKPDTSKFTISRTDRVVVEDINAPQIWTRYYEIDTRKPLFCNRDSKVVYSLAEVLRERRSGYAWYTYSPQKVINRYAAWASKWGVKNY</sequence>
<dbReference type="Pfam" id="PF09492">
    <property type="entry name" value="Pec_lyase"/>
    <property type="match status" value="1"/>
</dbReference>
<dbReference type="AlphaFoldDB" id="A0A6I4IF69"/>
<gene>
    <name evidence="2" type="primary">pelA</name>
    <name evidence="2" type="ORF">GO816_14675</name>
</gene>
<dbReference type="SUPFAM" id="SSF81853">
    <property type="entry name" value="Family 10 polysaccharide lyase"/>
    <property type="match status" value="1"/>
</dbReference>
<evidence type="ECO:0000256" key="1">
    <source>
        <dbReference type="SAM" id="SignalP"/>
    </source>
</evidence>
<dbReference type="EC" id="4.2.2.2" evidence="2"/>
<protein>
    <submittedName>
        <fullName evidence="2">Pectate lyase</fullName>
        <ecNumber evidence="2">4.2.2.2</ecNumber>
    </submittedName>
</protein>
<evidence type="ECO:0000313" key="3">
    <source>
        <dbReference type="Proteomes" id="UP000434850"/>
    </source>
</evidence>
<name>A0A6I4IF69_9SPHI</name>
<keyword evidence="3" id="KW-1185">Reference proteome</keyword>
<feature type="signal peptide" evidence="1">
    <location>
        <begin position="1"/>
        <end position="19"/>
    </location>
</feature>
<dbReference type="RefSeq" id="WP_157542695.1">
    <property type="nucleotide sequence ID" value="NZ_WQLA01000006.1"/>
</dbReference>
<proteinExistence type="predicted"/>
<dbReference type="EMBL" id="WQLA01000006">
    <property type="protein sequence ID" value="MVN92378.1"/>
    <property type="molecule type" value="Genomic_DNA"/>
</dbReference>
<feature type="chain" id="PRO_5026204754" evidence="1">
    <location>
        <begin position="20"/>
        <end position="385"/>
    </location>
</feature>
<keyword evidence="1" id="KW-0732">Signal</keyword>
<organism evidence="2 3">
    <name type="scientific">Mucilaginibacter aquatilis</name>
    <dbReference type="NCBI Taxonomy" id="1517760"/>
    <lineage>
        <taxon>Bacteria</taxon>
        <taxon>Pseudomonadati</taxon>
        <taxon>Bacteroidota</taxon>
        <taxon>Sphingobacteriia</taxon>
        <taxon>Sphingobacteriales</taxon>
        <taxon>Sphingobacteriaceae</taxon>
        <taxon>Mucilaginibacter</taxon>
    </lineage>
</organism>